<name>A0A9D1KRW6_9FIRM</name>
<feature type="transmembrane region" description="Helical" evidence="1">
    <location>
        <begin position="44"/>
        <end position="64"/>
    </location>
</feature>
<reference evidence="2" key="2">
    <citation type="journal article" date="2021" name="PeerJ">
        <title>Extensive microbial diversity within the chicken gut microbiome revealed by metagenomics and culture.</title>
        <authorList>
            <person name="Gilroy R."/>
            <person name="Ravi A."/>
            <person name="Getino M."/>
            <person name="Pursley I."/>
            <person name="Horton D.L."/>
            <person name="Alikhan N.F."/>
            <person name="Baker D."/>
            <person name="Gharbi K."/>
            <person name="Hall N."/>
            <person name="Watson M."/>
            <person name="Adriaenssens E.M."/>
            <person name="Foster-Nyarko E."/>
            <person name="Jarju S."/>
            <person name="Secka A."/>
            <person name="Antonio M."/>
            <person name="Oren A."/>
            <person name="Chaudhuri R.R."/>
            <person name="La Ragione R."/>
            <person name="Hildebrand F."/>
            <person name="Pallen M.J."/>
        </authorList>
    </citation>
    <scope>NUCLEOTIDE SEQUENCE</scope>
    <source>
        <strain evidence="2">CHK181-108</strain>
    </source>
</reference>
<dbReference type="Proteomes" id="UP000824165">
    <property type="component" value="Unassembled WGS sequence"/>
</dbReference>
<accession>A0A9D1KRW6</accession>
<feature type="transmembrane region" description="Helical" evidence="1">
    <location>
        <begin position="217"/>
        <end position="243"/>
    </location>
</feature>
<dbReference type="EMBL" id="DVLU01000099">
    <property type="protein sequence ID" value="HIT86057.1"/>
    <property type="molecule type" value="Genomic_DNA"/>
</dbReference>
<dbReference type="AlphaFoldDB" id="A0A9D1KRW6"/>
<evidence type="ECO:0000256" key="1">
    <source>
        <dbReference type="SAM" id="Phobius"/>
    </source>
</evidence>
<feature type="transmembrane region" description="Helical" evidence="1">
    <location>
        <begin position="249"/>
        <end position="267"/>
    </location>
</feature>
<feature type="transmembrane region" description="Helical" evidence="1">
    <location>
        <begin position="177"/>
        <end position="196"/>
    </location>
</feature>
<keyword evidence="1" id="KW-0472">Membrane</keyword>
<evidence type="ECO:0000313" key="2">
    <source>
        <dbReference type="EMBL" id="HIT86057.1"/>
    </source>
</evidence>
<comment type="caution">
    <text evidence="2">The sequence shown here is derived from an EMBL/GenBank/DDBJ whole genome shotgun (WGS) entry which is preliminary data.</text>
</comment>
<gene>
    <name evidence="2" type="ORF">IAA60_09190</name>
</gene>
<sequence>MGLFSFNYAKPGPGVDANEPEKKGFFRFWEVIFEKFSKLIGTNALHAALSIPYLIILYIIAPVSGEWLQNLAAEMTQNTNDIEIIAETLSMGLRAMFALGVFMLWGSGPSSAMYSYITRCFTRRDPVWIMSDGFDKFKENFKQGMIVVIIDIAALVLGINALWVYYNFYLQSGGMQWMLLCSLMAMIFVVYTWMHFYIYQIMVTFECTIGQIYRNSLLFAIAGLPINLLLTVLNIVIIVGLFLVISNPLIVIIADLLFLALLMRFPIEFTAARKIRKVIIDAQEKTMPKKEYIDDDGENAVNGEEDA</sequence>
<protein>
    <submittedName>
        <fullName evidence="2">DUF624 domain-containing protein</fullName>
    </submittedName>
</protein>
<keyword evidence="1" id="KW-0812">Transmembrane</keyword>
<keyword evidence="1" id="KW-1133">Transmembrane helix</keyword>
<evidence type="ECO:0000313" key="3">
    <source>
        <dbReference type="Proteomes" id="UP000824165"/>
    </source>
</evidence>
<feature type="transmembrane region" description="Helical" evidence="1">
    <location>
        <begin position="145"/>
        <end position="165"/>
    </location>
</feature>
<reference evidence="2" key="1">
    <citation type="submission" date="2020-10" db="EMBL/GenBank/DDBJ databases">
        <authorList>
            <person name="Gilroy R."/>
        </authorList>
    </citation>
    <scope>NUCLEOTIDE SEQUENCE</scope>
    <source>
        <strain evidence="2">CHK181-108</strain>
    </source>
</reference>
<proteinExistence type="predicted"/>
<organism evidence="2 3">
    <name type="scientific">Candidatus Ornithomonoglobus intestinigallinarum</name>
    <dbReference type="NCBI Taxonomy" id="2840894"/>
    <lineage>
        <taxon>Bacteria</taxon>
        <taxon>Bacillati</taxon>
        <taxon>Bacillota</taxon>
        <taxon>Clostridia</taxon>
        <taxon>Candidatus Ornithomonoglobus</taxon>
    </lineage>
</organism>